<gene>
    <name evidence="1" type="ORF">AKAME5_002303800</name>
</gene>
<dbReference type="Proteomes" id="UP001279410">
    <property type="component" value="Unassembled WGS sequence"/>
</dbReference>
<proteinExistence type="predicted"/>
<accession>A0AAD3RKF7</accession>
<dbReference type="AlphaFoldDB" id="A0AAD3RKF7"/>
<comment type="caution">
    <text evidence="1">The sequence shown here is derived from an EMBL/GenBank/DDBJ whole genome shotgun (WGS) entry which is preliminary data.</text>
</comment>
<organism evidence="1 2">
    <name type="scientific">Lates japonicus</name>
    <name type="common">Japanese lates</name>
    <dbReference type="NCBI Taxonomy" id="270547"/>
    <lineage>
        <taxon>Eukaryota</taxon>
        <taxon>Metazoa</taxon>
        <taxon>Chordata</taxon>
        <taxon>Craniata</taxon>
        <taxon>Vertebrata</taxon>
        <taxon>Euteleostomi</taxon>
        <taxon>Actinopterygii</taxon>
        <taxon>Neopterygii</taxon>
        <taxon>Teleostei</taxon>
        <taxon>Neoteleostei</taxon>
        <taxon>Acanthomorphata</taxon>
        <taxon>Carangaria</taxon>
        <taxon>Carangaria incertae sedis</taxon>
        <taxon>Centropomidae</taxon>
        <taxon>Lates</taxon>
    </lineage>
</organism>
<dbReference type="PANTHER" id="PTHR35450">
    <property type="entry name" value="REVERSE TRANSCRIPTASE DOMAIN-CONTAINING PROTEIN"/>
    <property type="match status" value="1"/>
</dbReference>
<name>A0AAD3RKF7_LATJO</name>
<evidence type="ECO:0000313" key="1">
    <source>
        <dbReference type="EMBL" id="GLD71716.1"/>
    </source>
</evidence>
<sequence length="93" mass="10583">MVSERGKIIRTKRVELPENNTADVQASYKYLGFPQATGNHEEAARTSATAKYLRRVRKVQKSRLNGKNKYTLPVIRYPAGIKSWAKEETEATD</sequence>
<dbReference type="EMBL" id="BRZM01000706">
    <property type="protein sequence ID" value="GLD71716.1"/>
    <property type="molecule type" value="Genomic_DNA"/>
</dbReference>
<keyword evidence="2" id="KW-1185">Reference proteome</keyword>
<reference evidence="1" key="1">
    <citation type="submission" date="2022-08" db="EMBL/GenBank/DDBJ databases">
        <title>Genome sequencing of akame (Lates japonicus).</title>
        <authorList>
            <person name="Hashiguchi Y."/>
            <person name="Takahashi H."/>
        </authorList>
    </citation>
    <scope>NUCLEOTIDE SEQUENCE</scope>
    <source>
        <strain evidence="1">Kochi</strain>
    </source>
</reference>
<protein>
    <submittedName>
        <fullName evidence="1">Uncharacterized protein</fullName>
    </submittedName>
</protein>
<dbReference type="PANTHER" id="PTHR35450:SF2">
    <property type="entry name" value="REVERSE TRANSCRIPTASE DOMAIN-CONTAINING PROTEIN"/>
    <property type="match status" value="1"/>
</dbReference>
<evidence type="ECO:0000313" key="2">
    <source>
        <dbReference type="Proteomes" id="UP001279410"/>
    </source>
</evidence>